<reference evidence="2 3" key="1">
    <citation type="journal article" date="2005" name="PLoS Genet.">
        <title>Life in hot carbon monoxide: the complete genome sequence of Carboxydothermus hydrogenoformans Z-2901.</title>
        <authorList>
            <person name="Wu M."/>
            <person name="Ren Q."/>
            <person name="Durkin A.S."/>
            <person name="Daugherty S.C."/>
            <person name="Brinkac L.M."/>
            <person name="Dodson R.J."/>
            <person name="Madupu R."/>
            <person name="Sullivan S.A."/>
            <person name="Kolonay J.F."/>
            <person name="Haft D.H."/>
            <person name="Nelson W.C."/>
            <person name="Tallon L.J."/>
            <person name="Jones K.M."/>
            <person name="Ulrich L.E."/>
            <person name="Gonzalez J.M."/>
            <person name="Zhulin I.B."/>
            <person name="Robb F.T."/>
            <person name="Eisen J.A."/>
        </authorList>
    </citation>
    <scope>NUCLEOTIDE SEQUENCE [LARGE SCALE GENOMIC DNA]</scope>
    <source>
        <strain evidence="3">ATCC BAA-161 / DSM 6008 / Z-2901</strain>
    </source>
</reference>
<evidence type="ECO:0000313" key="3">
    <source>
        <dbReference type="Proteomes" id="UP000002706"/>
    </source>
</evidence>
<dbReference type="AlphaFoldDB" id="Q3ACU8"/>
<accession>Q3ACU8</accession>
<name>Q3ACU8_CARHZ</name>
<protein>
    <submittedName>
        <fullName evidence="2">Uncharacterized protein</fullName>
    </submittedName>
</protein>
<dbReference type="HOGENOM" id="CLU_3326146_0_0_9"/>
<evidence type="ECO:0000256" key="1">
    <source>
        <dbReference type="SAM" id="MobiDB-lite"/>
    </source>
</evidence>
<feature type="region of interest" description="Disordered" evidence="1">
    <location>
        <begin position="1"/>
        <end position="38"/>
    </location>
</feature>
<evidence type="ECO:0000313" key="2">
    <source>
        <dbReference type="EMBL" id="ABB16062.1"/>
    </source>
</evidence>
<proteinExistence type="predicted"/>
<organism evidence="2 3">
    <name type="scientific">Carboxydothermus hydrogenoformans (strain ATCC BAA-161 / DSM 6008 / Z-2901)</name>
    <dbReference type="NCBI Taxonomy" id="246194"/>
    <lineage>
        <taxon>Bacteria</taxon>
        <taxon>Bacillati</taxon>
        <taxon>Bacillota</taxon>
        <taxon>Clostridia</taxon>
        <taxon>Thermoanaerobacterales</taxon>
        <taxon>Thermoanaerobacteraceae</taxon>
        <taxon>Carboxydothermus</taxon>
    </lineage>
</organism>
<dbReference type="STRING" id="246194.CHY_1191"/>
<dbReference type="KEGG" id="chy:CHY_1191"/>
<gene>
    <name evidence="2" type="ordered locus">CHY_1191</name>
</gene>
<dbReference type="InParanoid" id="Q3ACU8"/>
<keyword evidence="3" id="KW-1185">Reference proteome</keyword>
<sequence length="38" mass="4265">MAKGERGNKKHPKVHTVKSNVSKAVERWGRDTTTEGIM</sequence>
<dbReference type="Proteomes" id="UP000002706">
    <property type="component" value="Chromosome"/>
</dbReference>
<feature type="compositionally biased region" description="Basic and acidic residues" evidence="1">
    <location>
        <begin position="24"/>
        <end position="38"/>
    </location>
</feature>
<dbReference type="EMBL" id="CP000141">
    <property type="protein sequence ID" value="ABB16062.1"/>
    <property type="molecule type" value="Genomic_DNA"/>
</dbReference>